<protein>
    <recommendedName>
        <fullName evidence="4">DUF2238 domain-containing protein</fullName>
    </recommendedName>
</protein>
<feature type="transmembrane region" description="Helical" evidence="1">
    <location>
        <begin position="76"/>
        <end position="98"/>
    </location>
</feature>
<keyword evidence="1" id="KW-1133">Transmembrane helix</keyword>
<keyword evidence="3" id="KW-1185">Reference proteome</keyword>
<evidence type="ECO:0000256" key="1">
    <source>
        <dbReference type="SAM" id="Phobius"/>
    </source>
</evidence>
<evidence type="ECO:0000313" key="3">
    <source>
        <dbReference type="Proteomes" id="UP001499882"/>
    </source>
</evidence>
<dbReference type="Pfam" id="PF09997">
    <property type="entry name" value="DUF2238"/>
    <property type="match status" value="1"/>
</dbReference>
<name>A0ABP8Z3R1_9ACTN</name>
<feature type="transmembrane region" description="Helical" evidence="1">
    <location>
        <begin position="177"/>
        <end position="193"/>
    </location>
</feature>
<evidence type="ECO:0008006" key="4">
    <source>
        <dbReference type="Google" id="ProtNLM"/>
    </source>
</evidence>
<organism evidence="2 3">
    <name type="scientific">Nocardioides endophyticus</name>
    <dbReference type="NCBI Taxonomy" id="1353775"/>
    <lineage>
        <taxon>Bacteria</taxon>
        <taxon>Bacillati</taxon>
        <taxon>Actinomycetota</taxon>
        <taxon>Actinomycetes</taxon>
        <taxon>Propionibacteriales</taxon>
        <taxon>Nocardioidaceae</taxon>
        <taxon>Nocardioides</taxon>
    </lineage>
</organism>
<accession>A0ABP8Z3R1</accession>
<reference evidence="3" key="1">
    <citation type="journal article" date="2019" name="Int. J. Syst. Evol. Microbiol.">
        <title>The Global Catalogue of Microorganisms (GCM) 10K type strain sequencing project: providing services to taxonomists for standard genome sequencing and annotation.</title>
        <authorList>
            <consortium name="The Broad Institute Genomics Platform"/>
            <consortium name="The Broad Institute Genome Sequencing Center for Infectious Disease"/>
            <person name="Wu L."/>
            <person name="Ma J."/>
        </authorList>
    </citation>
    <scope>NUCLEOTIDE SEQUENCE [LARGE SCALE GENOMIC DNA]</scope>
    <source>
        <strain evidence="3">JCM 18532</strain>
    </source>
</reference>
<proteinExistence type="predicted"/>
<keyword evidence="1" id="KW-0812">Transmembrane</keyword>
<dbReference type="Proteomes" id="UP001499882">
    <property type="component" value="Unassembled WGS sequence"/>
</dbReference>
<dbReference type="EMBL" id="BAABKN010000019">
    <property type="protein sequence ID" value="GAA4745156.1"/>
    <property type="molecule type" value="Genomic_DNA"/>
</dbReference>
<feature type="transmembrane region" description="Helical" evidence="1">
    <location>
        <begin position="45"/>
        <end position="64"/>
    </location>
</feature>
<evidence type="ECO:0000313" key="2">
    <source>
        <dbReference type="EMBL" id="GAA4745156.1"/>
    </source>
</evidence>
<feature type="transmembrane region" description="Helical" evidence="1">
    <location>
        <begin position="135"/>
        <end position="157"/>
    </location>
</feature>
<sequence>MPLPRAPRGCPVWVPALILVLTVSQLAIAEWAPGIDRFADKAFGARLIAYPLMMLLIPALWWLVVKRRRPDEPPPYGAFSLIMLGFLVDVTGNSLDLYDSLVWWDDLNHFANWCFLLTGIGLLIGGPVRPGWARVLLIAGLGAILAIGWELGEWYTFIRHGTEIDTAYEDTLGDETLGTLGALLAGLLVQTVLHRRERKQGHSLEDPAESASHAGR</sequence>
<feature type="transmembrane region" description="Helical" evidence="1">
    <location>
        <begin position="110"/>
        <end position="128"/>
    </location>
</feature>
<keyword evidence="1" id="KW-0472">Membrane</keyword>
<dbReference type="RefSeq" id="WP_345527876.1">
    <property type="nucleotide sequence ID" value="NZ_BAABKN010000019.1"/>
</dbReference>
<gene>
    <name evidence="2" type="ORF">GCM10023350_32460</name>
</gene>
<dbReference type="InterPro" id="IPR014509">
    <property type="entry name" value="YjdF-like"/>
</dbReference>
<comment type="caution">
    <text evidence="2">The sequence shown here is derived from an EMBL/GenBank/DDBJ whole genome shotgun (WGS) entry which is preliminary data.</text>
</comment>